<name>A0A0E0PXH1_ORYRU</name>
<sequence length="98" mass="10476">MMSSLASLCALIADHLKIGESIVYCQPALSFPDCCIGLSIGDSSGYNVDIGELLQLAEYGGEYDDPLIESYNGDSGILDGDVLECTSHFNPTMSDFKN</sequence>
<dbReference type="EnsemblPlants" id="ORUFI06G14700.1">
    <property type="protein sequence ID" value="ORUFI06G14700.1"/>
    <property type="gene ID" value="ORUFI06G14700"/>
</dbReference>
<dbReference type="Proteomes" id="UP000008022">
    <property type="component" value="Unassembled WGS sequence"/>
</dbReference>
<protein>
    <submittedName>
        <fullName evidence="1">Uncharacterized protein</fullName>
    </submittedName>
</protein>
<dbReference type="Gramene" id="ORUFI06G14700.1">
    <property type="protein sequence ID" value="ORUFI06G14700.1"/>
    <property type="gene ID" value="ORUFI06G14700"/>
</dbReference>
<reference evidence="1" key="2">
    <citation type="submission" date="2015-06" db="UniProtKB">
        <authorList>
            <consortium name="EnsemblPlants"/>
        </authorList>
    </citation>
    <scope>IDENTIFICATION</scope>
</reference>
<evidence type="ECO:0000313" key="2">
    <source>
        <dbReference type="Proteomes" id="UP000008022"/>
    </source>
</evidence>
<dbReference type="AlphaFoldDB" id="A0A0E0PXH1"/>
<reference evidence="2" key="1">
    <citation type="submission" date="2013-06" db="EMBL/GenBank/DDBJ databases">
        <authorList>
            <person name="Zhao Q."/>
        </authorList>
    </citation>
    <scope>NUCLEOTIDE SEQUENCE</scope>
    <source>
        <strain evidence="2">cv. W1943</strain>
    </source>
</reference>
<keyword evidence="2" id="KW-1185">Reference proteome</keyword>
<dbReference type="HOGENOM" id="CLU_2444343_0_0_1"/>
<proteinExistence type="predicted"/>
<organism evidence="1 2">
    <name type="scientific">Oryza rufipogon</name>
    <name type="common">Brownbeard rice</name>
    <name type="synonym">Asian wild rice</name>
    <dbReference type="NCBI Taxonomy" id="4529"/>
    <lineage>
        <taxon>Eukaryota</taxon>
        <taxon>Viridiplantae</taxon>
        <taxon>Streptophyta</taxon>
        <taxon>Embryophyta</taxon>
        <taxon>Tracheophyta</taxon>
        <taxon>Spermatophyta</taxon>
        <taxon>Magnoliopsida</taxon>
        <taxon>Liliopsida</taxon>
        <taxon>Poales</taxon>
        <taxon>Poaceae</taxon>
        <taxon>BOP clade</taxon>
        <taxon>Oryzoideae</taxon>
        <taxon>Oryzeae</taxon>
        <taxon>Oryzinae</taxon>
        <taxon>Oryza</taxon>
    </lineage>
</organism>
<accession>A0A0E0PXH1</accession>
<dbReference type="OMA" id="MHWVESA"/>
<evidence type="ECO:0000313" key="1">
    <source>
        <dbReference type="EnsemblPlants" id="ORUFI06G14700.1"/>
    </source>
</evidence>